<reference evidence="3" key="1">
    <citation type="submission" date="2025-08" db="UniProtKB">
        <authorList>
            <consortium name="RefSeq"/>
        </authorList>
    </citation>
    <scope>IDENTIFICATION</scope>
    <source>
        <strain evidence="3">Aabys</strain>
        <tissue evidence="3">Whole body</tissue>
    </source>
</reference>
<accession>A0ABM3V9I8</accession>
<dbReference type="Proteomes" id="UP001652621">
    <property type="component" value="Unplaced"/>
</dbReference>
<dbReference type="GeneID" id="105261801"/>
<organism evidence="2 3">
    <name type="scientific">Musca domestica</name>
    <name type="common">House fly</name>
    <dbReference type="NCBI Taxonomy" id="7370"/>
    <lineage>
        <taxon>Eukaryota</taxon>
        <taxon>Metazoa</taxon>
        <taxon>Ecdysozoa</taxon>
        <taxon>Arthropoda</taxon>
        <taxon>Hexapoda</taxon>
        <taxon>Insecta</taxon>
        <taxon>Pterygota</taxon>
        <taxon>Neoptera</taxon>
        <taxon>Endopterygota</taxon>
        <taxon>Diptera</taxon>
        <taxon>Brachycera</taxon>
        <taxon>Muscomorpha</taxon>
        <taxon>Muscoidea</taxon>
        <taxon>Muscidae</taxon>
        <taxon>Musca</taxon>
    </lineage>
</organism>
<evidence type="ECO:0000259" key="1">
    <source>
        <dbReference type="SMART" id="SM00587"/>
    </source>
</evidence>
<dbReference type="Gene3D" id="3.90.1200.10">
    <property type="match status" value="2"/>
</dbReference>
<dbReference type="InterPro" id="IPR004119">
    <property type="entry name" value="EcKL"/>
</dbReference>
<sequence>MDEKIKNNKEAAGPVVPSWIKSHLFVDILKEIEPEFLCIEEFNVVGALSPGENYASIMLKVDIVIKLKDGSNKAQSFMLKVLHDNELFQELMQTYNMFDVESGIYGDVIPELEHILADAGVNLRFGPKSYRLPTNETHILLENLKDMGFRNTNRLEGLDMTHVKSVLTKLAYWHAASAMRVVQKGPYPDLYSAGYFRSECYDMMKEMFDSSTKMLLECIREYSNSNLYYDKVAKLQHRVTDELFKVTQNHSADVGDIDAEEEFKVLNHGDVWSNNIMFKYNDETGELLETYLVDYQLPSYSSPAQDILYFILTSCKYEIKLQDFDFMIAFYHKLLAENLRLLKYPKKIPTLRDIHCMIFKYGIWVLSMSVDNITNNNSNSSVPSVVPQWIEANLFEEPLKLVEKDFEEILDFKVAGALAPGENYATVMLKAEFVIKLKDGSTKPITFMLKVAHDSELFREMMKTHDIFSIEAGMYLDVVPELEQIYADAGVQVKFSAKSYNLPTDQPYILLENLKERGFRNFNRLKGLDMQHTKCVLRKMAQWHAASAVRVATRGIYPKMYLDGYVMAHTLDMIQSMYEASGKVLLEVVKEFPNSQMYYEKIVSLHHELARKLYETAEYKYDDDFKVLIHGDAWVNNIMFRYEEETGEIRDTYFVDYQIPRYTSPVQDLLYFILSSVQYEIKLQEFDYFIAFYHQQLVENLNLLKYPKKIPSLKDLHLMLYKHGIWGYSTATSVMAAVLCDPTENASIDNFVGESDAGLAFKRQMYSNPRYRKHLEAILPWLYYRGLLDF</sequence>
<evidence type="ECO:0000313" key="3">
    <source>
        <dbReference type="RefSeq" id="XP_058982454.1"/>
    </source>
</evidence>
<proteinExistence type="predicted"/>
<name>A0ABM3V9I8_MUSDO</name>
<dbReference type="RefSeq" id="XP_058982454.1">
    <property type="nucleotide sequence ID" value="XM_059126471.1"/>
</dbReference>
<dbReference type="InterPro" id="IPR015897">
    <property type="entry name" value="CHK_kinase-like"/>
</dbReference>
<dbReference type="PANTHER" id="PTHR11012:SF6">
    <property type="entry name" value="CHK DOMAIN OV1-RELATED"/>
    <property type="match status" value="1"/>
</dbReference>
<gene>
    <name evidence="3" type="primary">LOC105261801</name>
</gene>
<dbReference type="SUPFAM" id="SSF56112">
    <property type="entry name" value="Protein kinase-like (PK-like)"/>
    <property type="match status" value="2"/>
</dbReference>
<dbReference type="InterPro" id="IPR011009">
    <property type="entry name" value="Kinase-like_dom_sf"/>
</dbReference>
<evidence type="ECO:0000313" key="2">
    <source>
        <dbReference type="Proteomes" id="UP001652621"/>
    </source>
</evidence>
<dbReference type="Pfam" id="PF02958">
    <property type="entry name" value="EcKL"/>
    <property type="match status" value="2"/>
</dbReference>
<dbReference type="SMART" id="SM00587">
    <property type="entry name" value="CHK"/>
    <property type="match status" value="2"/>
</dbReference>
<dbReference type="PANTHER" id="PTHR11012">
    <property type="entry name" value="PROTEIN KINASE-LIKE DOMAIN-CONTAINING"/>
    <property type="match status" value="1"/>
</dbReference>
<feature type="domain" description="CHK kinase-like" evidence="1">
    <location>
        <begin position="139"/>
        <end position="341"/>
    </location>
</feature>
<keyword evidence="2" id="KW-1185">Reference proteome</keyword>
<protein>
    <submittedName>
        <fullName evidence="3">Uncharacterized protein LOC105261801</fullName>
    </submittedName>
</protein>
<feature type="domain" description="CHK kinase-like" evidence="1">
    <location>
        <begin position="509"/>
        <end position="703"/>
    </location>
</feature>